<dbReference type="AlphaFoldDB" id="A0A7W6X986"/>
<name>A0A7W6X986_9HYPH</name>
<feature type="transmembrane region" description="Helical" evidence="2">
    <location>
        <begin position="20"/>
        <end position="38"/>
    </location>
</feature>
<reference evidence="6 7" key="1">
    <citation type="submission" date="2020-08" db="EMBL/GenBank/DDBJ databases">
        <title>Genomic Encyclopedia of Type Strains, Phase IV (KMG-V): Genome sequencing to study the core and pangenomes of soil and plant-associated prokaryotes.</title>
        <authorList>
            <person name="Whitman W."/>
        </authorList>
    </citation>
    <scope>NUCLEOTIDE SEQUENCE [LARGE SCALE GENOMIC DNA]</scope>
    <source>
        <strain evidence="4 7">SEMIA 444</strain>
        <strain evidence="3 6">SEMIA 448</strain>
        <strain evidence="5 8">SEMIA 452</strain>
    </source>
</reference>
<dbReference type="Proteomes" id="UP000524535">
    <property type="component" value="Unassembled WGS sequence"/>
</dbReference>
<protein>
    <submittedName>
        <fullName evidence="4">Uncharacterized protein</fullName>
    </submittedName>
</protein>
<keyword evidence="7" id="KW-1185">Reference proteome</keyword>
<evidence type="ECO:0000313" key="5">
    <source>
        <dbReference type="EMBL" id="MBB4444406.1"/>
    </source>
</evidence>
<proteinExistence type="predicted"/>
<dbReference type="EMBL" id="JACIGW010000001">
    <property type="protein sequence ID" value="MBB4347887.1"/>
    <property type="molecule type" value="Genomic_DNA"/>
</dbReference>
<accession>A0A7W6X986</accession>
<evidence type="ECO:0000256" key="1">
    <source>
        <dbReference type="SAM" id="MobiDB-lite"/>
    </source>
</evidence>
<gene>
    <name evidence="4" type="ORF">GGE31_000190</name>
    <name evidence="3" type="ORF">GGE33_001595</name>
    <name evidence="5" type="ORF">GGE35_000188</name>
</gene>
<keyword evidence="2" id="KW-0812">Transmembrane</keyword>
<evidence type="ECO:0000313" key="8">
    <source>
        <dbReference type="Proteomes" id="UP000576087"/>
    </source>
</evidence>
<feature type="region of interest" description="Disordered" evidence="1">
    <location>
        <begin position="160"/>
        <end position="186"/>
    </location>
</feature>
<comment type="caution">
    <text evidence="4">The sequence shown here is derived from an EMBL/GenBank/DDBJ whole genome shotgun (WGS) entry which is preliminary data.</text>
</comment>
<dbReference type="Proteomes" id="UP000520770">
    <property type="component" value="Unassembled WGS sequence"/>
</dbReference>
<dbReference type="EMBL" id="JACIGY010000001">
    <property type="protein sequence ID" value="MBB4409719.1"/>
    <property type="molecule type" value="Genomic_DNA"/>
</dbReference>
<evidence type="ECO:0000256" key="2">
    <source>
        <dbReference type="SAM" id="Phobius"/>
    </source>
</evidence>
<dbReference type="RefSeq" id="WP_246435751.1">
    <property type="nucleotide sequence ID" value="NZ_JACIGW010000001.1"/>
</dbReference>
<organism evidence="4 7">
    <name type="scientific">Aliirhizobium cellulosilyticum</name>
    <dbReference type="NCBI Taxonomy" id="393664"/>
    <lineage>
        <taxon>Bacteria</taxon>
        <taxon>Pseudomonadati</taxon>
        <taxon>Pseudomonadota</taxon>
        <taxon>Alphaproteobacteria</taxon>
        <taxon>Hyphomicrobiales</taxon>
        <taxon>Rhizobiaceae</taxon>
        <taxon>Aliirhizobium</taxon>
    </lineage>
</organism>
<dbReference type="Proteomes" id="UP000576087">
    <property type="component" value="Unassembled WGS sequence"/>
</dbReference>
<keyword evidence="2" id="KW-1133">Transmembrane helix</keyword>
<evidence type="ECO:0000313" key="3">
    <source>
        <dbReference type="EMBL" id="MBB4347887.1"/>
    </source>
</evidence>
<evidence type="ECO:0000313" key="4">
    <source>
        <dbReference type="EMBL" id="MBB4409719.1"/>
    </source>
</evidence>
<keyword evidence="2" id="KW-0472">Membrane</keyword>
<evidence type="ECO:0000313" key="7">
    <source>
        <dbReference type="Proteomes" id="UP000524535"/>
    </source>
</evidence>
<sequence length="186" mass="20703">MQPKNLPPKPSMPRRSGLSALIIWITIVALILILVFYIRRIARRNDEQGRYDLGTAILEFGRAFPEEAIRSLHGTKDGDVFVRLHNDKTGFMRNRRNHYACHLIQPGRVRIVPLANAKGFVAEFLDAPTLNGEFVFVKESEAAEVSLWLLDNYVSVTGKISDDGQPDGGREMAAADGDASTPDRAN</sequence>
<evidence type="ECO:0000313" key="6">
    <source>
        <dbReference type="Proteomes" id="UP000520770"/>
    </source>
</evidence>
<dbReference type="EMBL" id="JACIHM010000001">
    <property type="protein sequence ID" value="MBB4444406.1"/>
    <property type="molecule type" value="Genomic_DNA"/>
</dbReference>